<comment type="function">
    <text evidence="6">Involved in transcription antitermination. Required for transcription of ribosomal RNA (rRNA) genes. Binds specifically to the boxA antiterminator sequence of the ribosomal RNA (rrn) operons.</text>
</comment>
<evidence type="ECO:0000256" key="3">
    <source>
        <dbReference type="ARBA" id="ARBA00022884"/>
    </source>
</evidence>
<comment type="caution">
    <text evidence="8">The sequence shown here is derived from an EMBL/GenBank/DDBJ whole genome shotgun (WGS) entry which is preliminary data.</text>
</comment>
<keyword evidence="2 6" id="KW-0889">Transcription antitermination</keyword>
<comment type="similarity">
    <text evidence="1 6">Belongs to the NusB family.</text>
</comment>
<dbReference type="Gene3D" id="1.10.940.10">
    <property type="entry name" value="NusB-like"/>
    <property type="match status" value="1"/>
</dbReference>
<evidence type="ECO:0000313" key="8">
    <source>
        <dbReference type="EMBL" id="PJF48895.1"/>
    </source>
</evidence>
<dbReference type="InterPro" id="IPR006027">
    <property type="entry name" value="NusB_RsmB_TIM44"/>
</dbReference>
<evidence type="ECO:0000256" key="1">
    <source>
        <dbReference type="ARBA" id="ARBA00005952"/>
    </source>
</evidence>
<sequence>MSRISRRDARVLALQTLYEADTARHPADEVLNRHLAQVARPAAVRQYAIALVQGVMREATTLDQMISALAPKFPADQLSAIDRNILRIALYEMREGEVPLEVAISEAVNIAKEFGSETSARFVNGVLGAAANL</sequence>
<organism evidence="8 9">
    <name type="scientific">Candidatus Thermofonsia Clade 3 bacterium</name>
    <dbReference type="NCBI Taxonomy" id="2364212"/>
    <lineage>
        <taxon>Bacteria</taxon>
        <taxon>Bacillati</taxon>
        <taxon>Chloroflexota</taxon>
        <taxon>Candidatus Thermofontia</taxon>
        <taxon>Candidatus Thermofonsia Clade 3</taxon>
    </lineage>
</organism>
<dbReference type="SUPFAM" id="SSF48013">
    <property type="entry name" value="NusB-like"/>
    <property type="match status" value="1"/>
</dbReference>
<dbReference type="EMBL" id="PGTN01000004">
    <property type="protein sequence ID" value="PJF48895.1"/>
    <property type="molecule type" value="Genomic_DNA"/>
</dbReference>
<dbReference type="HAMAP" id="MF_00073">
    <property type="entry name" value="NusB"/>
    <property type="match status" value="1"/>
</dbReference>
<keyword evidence="4 6" id="KW-0805">Transcription regulation</keyword>
<evidence type="ECO:0000256" key="6">
    <source>
        <dbReference type="HAMAP-Rule" id="MF_00073"/>
    </source>
</evidence>
<evidence type="ECO:0000256" key="4">
    <source>
        <dbReference type="ARBA" id="ARBA00023015"/>
    </source>
</evidence>
<dbReference type="InterPro" id="IPR011605">
    <property type="entry name" value="NusB_fam"/>
</dbReference>
<dbReference type="PANTHER" id="PTHR11078:SF3">
    <property type="entry name" value="ANTITERMINATION NUSB DOMAIN-CONTAINING PROTEIN"/>
    <property type="match status" value="1"/>
</dbReference>
<proteinExistence type="inferred from homology"/>
<dbReference type="GO" id="GO:0005829">
    <property type="term" value="C:cytosol"/>
    <property type="evidence" value="ECO:0007669"/>
    <property type="project" value="TreeGrafter"/>
</dbReference>
<name>A0A2M8QGE3_9CHLR</name>
<dbReference type="GO" id="GO:0031564">
    <property type="term" value="P:transcription antitermination"/>
    <property type="evidence" value="ECO:0007669"/>
    <property type="project" value="UniProtKB-KW"/>
</dbReference>
<keyword evidence="3 6" id="KW-0694">RNA-binding</keyword>
<dbReference type="GO" id="GO:0003723">
    <property type="term" value="F:RNA binding"/>
    <property type="evidence" value="ECO:0007669"/>
    <property type="project" value="UniProtKB-UniRule"/>
</dbReference>
<dbReference type="InterPro" id="IPR035926">
    <property type="entry name" value="NusB-like_sf"/>
</dbReference>
<evidence type="ECO:0000256" key="2">
    <source>
        <dbReference type="ARBA" id="ARBA00022814"/>
    </source>
</evidence>
<keyword evidence="5 6" id="KW-0804">Transcription</keyword>
<reference evidence="8 9" key="1">
    <citation type="submission" date="2017-11" db="EMBL/GenBank/DDBJ databases">
        <title>Evolution of Phototrophy in the Chloroflexi Phylum Driven by Horizontal Gene Transfer.</title>
        <authorList>
            <person name="Ward L.M."/>
            <person name="Hemp J."/>
            <person name="Shih P.M."/>
            <person name="Mcglynn S.E."/>
            <person name="Fischer W."/>
        </authorList>
    </citation>
    <scope>NUCLEOTIDE SEQUENCE [LARGE SCALE GENOMIC DNA]</scope>
    <source>
        <strain evidence="8">JP3_7</strain>
    </source>
</reference>
<dbReference type="Pfam" id="PF01029">
    <property type="entry name" value="NusB"/>
    <property type="match status" value="1"/>
</dbReference>
<dbReference type="GO" id="GO:0006353">
    <property type="term" value="P:DNA-templated transcription termination"/>
    <property type="evidence" value="ECO:0007669"/>
    <property type="project" value="UniProtKB-UniRule"/>
</dbReference>
<evidence type="ECO:0000259" key="7">
    <source>
        <dbReference type="Pfam" id="PF01029"/>
    </source>
</evidence>
<dbReference type="NCBIfam" id="TIGR01951">
    <property type="entry name" value="nusB"/>
    <property type="match status" value="1"/>
</dbReference>
<dbReference type="PANTHER" id="PTHR11078">
    <property type="entry name" value="N UTILIZATION SUBSTANCE PROTEIN B-RELATED"/>
    <property type="match status" value="1"/>
</dbReference>
<accession>A0A2M8QGE3</accession>
<feature type="domain" description="NusB/RsmB/TIM44" evidence="7">
    <location>
        <begin position="8"/>
        <end position="131"/>
    </location>
</feature>
<evidence type="ECO:0000313" key="9">
    <source>
        <dbReference type="Proteomes" id="UP000230790"/>
    </source>
</evidence>
<dbReference type="AlphaFoldDB" id="A0A2M8QGE3"/>
<gene>
    <name evidence="6 8" type="primary">nusB</name>
    <name evidence="8" type="ORF">CUN48_01135</name>
</gene>
<protein>
    <recommendedName>
        <fullName evidence="6">Transcription antitermination protein NusB</fullName>
    </recommendedName>
    <alternativeName>
        <fullName evidence="6">Antitermination factor NusB</fullName>
    </alternativeName>
</protein>
<dbReference type="Proteomes" id="UP000230790">
    <property type="component" value="Unassembled WGS sequence"/>
</dbReference>
<evidence type="ECO:0000256" key="5">
    <source>
        <dbReference type="ARBA" id="ARBA00023163"/>
    </source>
</evidence>